<accession>A0ABN6SYA5</accession>
<keyword evidence="1" id="KW-1133">Transmembrane helix</keyword>
<gene>
    <name evidence="2" type="ORF">SHM_12830</name>
</gene>
<evidence type="ECO:0000313" key="2">
    <source>
        <dbReference type="EMBL" id="BDT03637.1"/>
    </source>
</evidence>
<dbReference type="Pfam" id="PF11335">
    <property type="entry name" value="DUF3137"/>
    <property type="match status" value="1"/>
</dbReference>
<organism evidence="2 3">
    <name type="scientific">Spiroplasma ixodetis</name>
    <dbReference type="NCBI Taxonomy" id="2141"/>
    <lineage>
        <taxon>Bacteria</taxon>
        <taxon>Bacillati</taxon>
        <taxon>Mycoplasmatota</taxon>
        <taxon>Mollicutes</taxon>
        <taxon>Entomoplasmatales</taxon>
        <taxon>Spiroplasmataceae</taxon>
        <taxon>Spiroplasma</taxon>
    </lineage>
</organism>
<proteinExistence type="predicted"/>
<dbReference type="Proteomes" id="UP001163387">
    <property type="component" value="Chromosome"/>
</dbReference>
<dbReference type="EMBL" id="AP026933">
    <property type="protein sequence ID" value="BDT03637.1"/>
    <property type="molecule type" value="Genomic_DNA"/>
</dbReference>
<evidence type="ECO:0000313" key="3">
    <source>
        <dbReference type="Proteomes" id="UP001163387"/>
    </source>
</evidence>
<keyword evidence="1" id="KW-0812">Transmembrane</keyword>
<evidence type="ECO:0008006" key="4">
    <source>
        <dbReference type="Google" id="ProtNLM"/>
    </source>
</evidence>
<sequence>MKHNLSTKVVNEIVNNIHTDYNNSSNHWWIKLINNRLWISLWIITTIIALIAIGASIGINKSSFIKKPFTIISIIGFIVGCFLLVQSFVLKTKIHEKLIEELPIINYYQWVIKDNNSQMNLTTISDYWTIEPQGNLPLDEQPKYYYNYCEQVMIGSINGQNFNYGSIINQKVMYETSSGYNSAAQVIETEKITCYYTRFVYYTTIIRNNNFTMTLTPRNIFSKKFRSKKKVQLESHLFEDLFEVKCDNQIKLRLILEPKVMNLLNEFAYSLGNKDLPVIHIENEQLTLSWKYELGKNPYNDGKVKLMVLPTTTNLEKFINKLLAMISKDILNLTQAQMWVNSLQL</sequence>
<keyword evidence="1" id="KW-0472">Membrane</keyword>
<dbReference type="RefSeq" id="WP_281749544.1">
    <property type="nucleotide sequence ID" value="NZ_AP026933.1"/>
</dbReference>
<feature type="transmembrane region" description="Helical" evidence="1">
    <location>
        <begin position="37"/>
        <end position="57"/>
    </location>
</feature>
<evidence type="ECO:0000256" key="1">
    <source>
        <dbReference type="SAM" id="Phobius"/>
    </source>
</evidence>
<protein>
    <recommendedName>
        <fullName evidence="4">DUF3137 domain-containing protein</fullName>
    </recommendedName>
</protein>
<keyword evidence="3" id="KW-1185">Reference proteome</keyword>
<dbReference type="InterPro" id="IPR021484">
    <property type="entry name" value="DUF3137"/>
</dbReference>
<feature type="transmembrane region" description="Helical" evidence="1">
    <location>
        <begin position="69"/>
        <end position="89"/>
    </location>
</feature>
<name>A0ABN6SYA5_9MOLU</name>
<reference evidence="2 3" key="1">
    <citation type="journal article" date="2022" name="Front. Microbiol.">
        <title>Male-killing mechanisms vary between Spiroplasma species.</title>
        <authorList>
            <person name="Arai H."/>
            <person name="Inoue M."/>
            <person name="Kageyama D."/>
        </authorList>
    </citation>
    <scope>NUCLEOTIDE SEQUENCE [LARGE SCALE GENOMIC DNA]</scope>
    <source>
        <strain evidence="3">sHm</strain>
    </source>
</reference>